<organism evidence="3 4">
    <name type="scientific">Noviherbaspirillum album</name>
    <dbReference type="NCBI Taxonomy" id="3080276"/>
    <lineage>
        <taxon>Bacteria</taxon>
        <taxon>Pseudomonadati</taxon>
        <taxon>Pseudomonadota</taxon>
        <taxon>Betaproteobacteria</taxon>
        <taxon>Burkholderiales</taxon>
        <taxon>Oxalobacteraceae</taxon>
        <taxon>Noviherbaspirillum</taxon>
    </lineage>
</organism>
<feature type="chain" id="PRO_5045647935" description="Secreted protein" evidence="2">
    <location>
        <begin position="20"/>
        <end position="195"/>
    </location>
</feature>
<feature type="signal peptide" evidence="2">
    <location>
        <begin position="1"/>
        <end position="19"/>
    </location>
</feature>
<accession>A0ABU6JHZ6</accession>
<comment type="caution">
    <text evidence="3">The sequence shown here is derived from an EMBL/GenBank/DDBJ whole genome shotgun (WGS) entry which is preliminary data.</text>
</comment>
<feature type="transmembrane region" description="Helical" evidence="1">
    <location>
        <begin position="168"/>
        <end position="187"/>
    </location>
</feature>
<sequence>MKLISILFLYFALGSAAIAAPGAHGPNGEHLDAPGGHAHTDAGPRVETFTETFELVGHLQGDELSILIDRYATNEPVLNGKLEVELNGLKAPARFHADHGDYAVDDTKFLEALAKPGKHSLVFTLAAGEETDLLEGTMEVKAEDAGHGHSHEGEHGDSHGHAYSLKTWLIGGILLSILLVAMVIPMLRRKSRSGQ</sequence>
<name>A0ABU6JHZ6_9BURK</name>
<proteinExistence type="predicted"/>
<keyword evidence="1" id="KW-0472">Membrane</keyword>
<dbReference type="Proteomes" id="UP001352263">
    <property type="component" value="Unassembled WGS sequence"/>
</dbReference>
<protein>
    <recommendedName>
        <fullName evidence="5">Secreted protein</fullName>
    </recommendedName>
</protein>
<evidence type="ECO:0000313" key="4">
    <source>
        <dbReference type="Proteomes" id="UP001352263"/>
    </source>
</evidence>
<keyword evidence="4" id="KW-1185">Reference proteome</keyword>
<dbReference type="RefSeq" id="WP_326509930.1">
    <property type="nucleotide sequence ID" value="NZ_JAWIIV010000049.1"/>
</dbReference>
<evidence type="ECO:0000313" key="3">
    <source>
        <dbReference type="EMBL" id="MEC4723308.1"/>
    </source>
</evidence>
<evidence type="ECO:0000256" key="1">
    <source>
        <dbReference type="SAM" id="Phobius"/>
    </source>
</evidence>
<gene>
    <name evidence="3" type="ORF">RY831_29555</name>
</gene>
<keyword evidence="2" id="KW-0732">Signal</keyword>
<evidence type="ECO:0000256" key="2">
    <source>
        <dbReference type="SAM" id="SignalP"/>
    </source>
</evidence>
<keyword evidence="1" id="KW-0812">Transmembrane</keyword>
<dbReference type="EMBL" id="JAWIIV010000049">
    <property type="protein sequence ID" value="MEC4723308.1"/>
    <property type="molecule type" value="Genomic_DNA"/>
</dbReference>
<evidence type="ECO:0008006" key="5">
    <source>
        <dbReference type="Google" id="ProtNLM"/>
    </source>
</evidence>
<keyword evidence="1" id="KW-1133">Transmembrane helix</keyword>
<reference evidence="3 4" key="1">
    <citation type="submission" date="2023-10" db="EMBL/GenBank/DDBJ databases">
        <title>Noviherbaspirillum sp. CPCC 100848 genome assembly.</title>
        <authorList>
            <person name="Li X.Y."/>
            <person name="Fang X.M."/>
        </authorList>
    </citation>
    <scope>NUCLEOTIDE SEQUENCE [LARGE SCALE GENOMIC DNA]</scope>
    <source>
        <strain evidence="3 4">CPCC 100848</strain>
    </source>
</reference>